<name>A0ABN8YTD6_RANTA</name>
<feature type="region of interest" description="Disordered" evidence="1">
    <location>
        <begin position="1"/>
        <end position="23"/>
    </location>
</feature>
<reference evidence="2" key="1">
    <citation type="submission" date="2023-04" db="EMBL/GenBank/DDBJ databases">
        <authorList>
            <consortium name="ELIXIR-Norway"/>
        </authorList>
    </citation>
    <scope>NUCLEOTIDE SEQUENCE [LARGE SCALE GENOMIC DNA]</scope>
</reference>
<protein>
    <submittedName>
        <fullName evidence="2">Uncharacterized protein</fullName>
    </submittedName>
</protein>
<dbReference type="Proteomes" id="UP001176941">
    <property type="component" value="Chromosome 22"/>
</dbReference>
<accession>A0ABN8YTD6</accession>
<evidence type="ECO:0000256" key="1">
    <source>
        <dbReference type="SAM" id="MobiDB-lite"/>
    </source>
</evidence>
<proteinExistence type="predicted"/>
<evidence type="ECO:0000313" key="3">
    <source>
        <dbReference type="Proteomes" id="UP001176941"/>
    </source>
</evidence>
<organism evidence="2 3">
    <name type="scientific">Rangifer tarandus platyrhynchus</name>
    <name type="common">Svalbard reindeer</name>
    <dbReference type="NCBI Taxonomy" id="3082113"/>
    <lineage>
        <taxon>Eukaryota</taxon>
        <taxon>Metazoa</taxon>
        <taxon>Chordata</taxon>
        <taxon>Craniata</taxon>
        <taxon>Vertebrata</taxon>
        <taxon>Euteleostomi</taxon>
        <taxon>Mammalia</taxon>
        <taxon>Eutheria</taxon>
        <taxon>Laurasiatheria</taxon>
        <taxon>Artiodactyla</taxon>
        <taxon>Ruminantia</taxon>
        <taxon>Pecora</taxon>
        <taxon>Cervidae</taxon>
        <taxon>Odocoileinae</taxon>
        <taxon>Rangifer</taxon>
    </lineage>
</organism>
<feature type="compositionally biased region" description="Low complexity" evidence="1">
    <location>
        <begin position="9"/>
        <end position="18"/>
    </location>
</feature>
<evidence type="ECO:0000313" key="2">
    <source>
        <dbReference type="EMBL" id="CAI9164360.1"/>
    </source>
</evidence>
<keyword evidence="3" id="KW-1185">Reference proteome</keyword>
<sequence length="114" mass="11726">MRPGGSGAFGFSSVSGTSPASCSRLRAPFSAVSRKMFSSAKCAVFLADSSRPPAQAPSLCLQTMGDSQTPGGVGWGAGGYFLPDRSPDRLGPQLRDSEGGLSGAWRPSPSEKSR</sequence>
<feature type="region of interest" description="Disordered" evidence="1">
    <location>
        <begin position="75"/>
        <end position="114"/>
    </location>
</feature>
<dbReference type="EMBL" id="OX459958">
    <property type="protein sequence ID" value="CAI9164360.1"/>
    <property type="molecule type" value="Genomic_DNA"/>
</dbReference>
<gene>
    <name evidence="2" type="ORF">MRATA1EN1_LOCUS13322</name>
</gene>